<evidence type="ECO:0000259" key="13">
    <source>
        <dbReference type="Pfam" id="PF13793"/>
    </source>
</evidence>
<dbReference type="Pfam" id="PF13793">
    <property type="entry name" value="Pribosyltran_N"/>
    <property type="match status" value="1"/>
</dbReference>
<dbReference type="Gene3D" id="3.40.50.2020">
    <property type="match status" value="2"/>
</dbReference>
<dbReference type="GO" id="GO:0002189">
    <property type="term" value="C:ribose phosphate diphosphokinase complex"/>
    <property type="evidence" value="ECO:0007669"/>
    <property type="project" value="TreeGrafter"/>
</dbReference>
<dbReference type="InterPro" id="IPR005946">
    <property type="entry name" value="Rib-P_diPkinase"/>
</dbReference>
<comment type="pathway">
    <text evidence="1 12">Metabolic intermediate biosynthesis; 5-phospho-alpha-D-ribose 1-diphosphate biosynthesis; 5-phospho-alpha-D-ribose 1-diphosphate from D-ribose 5-phosphate (route I): step 1/1.</text>
</comment>
<dbReference type="EC" id="2.7.6.1" evidence="12"/>
<organism evidence="14 15">
    <name type="scientific">Streptococcus milleri</name>
    <dbReference type="NCBI Taxonomy" id="33040"/>
    <lineage>
        <taxon>Bacteria</taxon>
        <taxon>Bacillati</taxon>
        <taxon>Bacillota</taxon>
        <taxon>Bacilli</taxon>
        <taxon>Lactobacillales</taxon>
        <taxon>Streptococcaceae</taxon>
        <taxon>Streptococcus</taxon>
    </lineage>
</organism>
<feature type="binding site" evidence="12">
    <location>
        <position position="261"/>
    </location>
    <ligand>
        <name>D-ribose 5-phosphate</name>
        <dbReference type="ChEBI" id="CHEBI:78346"/>
    </ligand>
</feature>
<dbReference type="PANTHER" id="PTHR10210">
    <property type="entry name" value="RIBOSE-PHOSPHATE DIPHOSPHOKINASE FAMILY MEMBER"/>
    <property type="match status" value="1"/>
</dbReference>
<proteinExistence type="inferred from homology"/>
<dbReference type="InterPro" id="IPR000842">
    <property type="entry name" value="PRib_PP_synth_CS"/>
</dbReference>
<evidence type="ECO:0000256" key="1">
    <source>
        <dbReference type="ARBA" id="ARBA00004996"/>
    </source>
</evidence>
<dbReference type="InterPro" id="IPR029099">
    <property type="entry name" value="Pribosyltran_N"/>
</dbReference>
<evidence type="ECO:0000313" key="15">
    <source>
        <dbReference type="Proteomes" id="UP000255236"/>
    </source>
</evidence>
<comment type="similarity">
    <text evidence="11 12">Belongs to the ribose-phosphate pyrophosphokinase family. Class I subfamily.</text>
</comment>
<comment type="caution">
    <text evidence="14">The sequence shown here is derived from an EMBL/GenBank/DDBJ whole genome shotgun (WGS) entry which is preliminary data.</text>
</comment>
<dbReference type="GO" id="GO:0004749">
    <property type="term" value="F:ribose phosphate diphosphokinase activity"/>
    <property type="evidence" value="ECO:0007669"/>
    <property type="project" value="UniProtKB-UniRule"/>
</dbReference>
<feature type="domain" description="Ribose-phosphate pyrophosphokinase N-terminal" evidence="13">
    <location>
        <begin position="43"/>
        <end position="159"/>
    </location>
</feature>
<evidence type="ECO:0000256" key="4">
    <source>
        <dbReference type="ARBA" id="ARBA00022727"/>
    </source>
</evidence>
<feature type="binding site" evidence="12">
    <location>
        <position position="210"/>
    </location>
    <ligand>
        <name>Mg(2+)</name>
        <dbReference type="ChEBI" id="CHEBI:18420"/>
    </ligand>
</feature>
<comment type="subcellular location">
    <subcellularLocation>
        <location evidence="12">Cytoplasm</location>
    </subcellularLocation>
</comment>
<dbReference type="NCBIfam" id="NF002618">
    <property type="entry name" value="PRK02269.1"/>
    <property type="match status" value="1"/>
</dbReference>
<sequence length="360" mass="40172">MMRFLFLIEKLTKKGYNVNWRIFVTGLQRNEYILEEIMSFSDLKLFALSSNQELAKRVAQEIGIELGKSTVRQFSDGEIQVNIEESIRGKHVFILQSTSSPVNDNLMEILIMVDALKRASAESINVVMPYYGYARQDRKARAREPITSKLVANMLQVAGVDRLLTIDLHAAQIQGFFDIPVDHLMGAPLIADYFERRGMTGTDYVVVSPDHGGVTRARKLAEFLKTPIALIDKRRSVDKMNTSEVMNIIGKVEGKTCILIDDMIDTAGTICHAADALAEAGAVEVYASCTHPVLSGPAMDNIQKSAIKKLIVLDTIYLPEERLIDKIEQISIAHLLAEAIVRIHEKRPLSPLFETLTALS</sequence>
<feature type="binding site" evidence="12">
    <location>
        <position position="235"/>
    </location>
    <ligand>
        <name>D-ribose 5-phosphate</name>
        <dbReference type="ChEBI" id="CHEBI:78346"/>
    </ligand>
</feature>
<feature type="binding site" evidence="12">
    <location>
        <position position="169"/>
    </location>
    <ligand>
        <name>Mg(2+)</name>
        <dbReference type="ChEBI" id="CHEBI:18420"/>
    </ligand>
</feature>
<dbReference type="SMART" id="SM01400">
    <property type="entry name" value="Pribosyltran_N"/>
    <property type="match status" value="1"/>
</dbReference>
<dbReference type="EMBL" id="UHFT01000001">
    <property type="protein sequence ID" value="SUN78821.1"/>
    <property type="molecule type" value="Genomic_DNA"/>
</dbReference>
<evidence type="ECO:0000313" key="14">
    <source>
        <dbReference type="EMBL" id="SUN78821.1"/>
    </source>
</evidence>
<keyword evidence="2 12" id="KW-0808">Transferase</keyword>
<keyword evidence="15" id="KW-1185">Reference proteome</keyword>
<keyword evidence="8 12" id="KW-0460">Magnesium</keyword>
<dbReference type="Proteomes" id="UP000255236">
    <property type="component" value="Unassembled WGS sequence"/>
</dbReference>
<gene>
    <name evidence="14" type="primary">prsA_1</name>
    <name evidence="12" type="synonym">prs</name>
    <name evidence="14" type="ORF">NCTC11063_00040</name>
</gene>
<dbReference type="GO" id="GO:0006164">
    <property type="term" value="P:purine nucleotide biosynthetic process"/>
    <property type="evidence" value="ECO:0007669"/>
    <property type="project" value="TreeGrafter"/>
</dbReference>
<dbReference type="CDD" id="cd06223">
    <property type="entry name" value="PRTases_typeI"/>
    <property type="match status" value="1"/>
</dbReference>
<evidence type="ECO:0000256" key="12">
    <source>
        <dbReference type="HAMAP-Rule" id="MF_00583"/>
    </source>
</evidence>
<evidence type="ECO:0000256" key="9">
    <source>
        <dbReference type="ARBA" id="ARBA00049535"/>
    </source>
</evidence>
<evidence type="ECO:0000256" key="11">
    <source>
        <dbReference type="ARBA" id="ARBA00061444"/>
    </source>
</evidence>
<dbReference type="UniPathway" id="UPA00087">
    <property type="reaction ID" value="UER00172"/>
</dbReference>
<feature type="binding site" evidence="12">
    <location>
        <begin position="76"/>
        <end position="78"/>
    </location>
    <ligand>
        <name>ATP</name>
        <dbReference type="ChEBI" id="CHEBI:30616"/>
    </ligand>
</feature>
<dbReference type="PROSITE" id="PS00114">
    <property type="entry name" value="PRPP_SYNTHASE"/>
    <property type="match status" value="1"/>
</dbReference>
<name>A0A380L2T5_9STRE</name>
<dbReference type="PANTHER" id="PTHR10210:SF41">
    <property type="entry name" value="RIBOSE-PHOSPHATE PYROPHOSPHOKINASE 1, CHLOROPLASTIC"/>
    <property type="match status" value="1"/>
</dbReference>
<dbReference type="AlphaFoldDB" id="A0A380L2T5"/>
<comment type="function">
    <text evidence="10 12">Involved in the biosynthesis of the central metabolite phospho-alpha-D-ribosyl-1-pyrophosphate (PRPP) via the transfer of pyrophosphoryl group from ATP to 1-hydroxyl of ribose-5-phosphate (Rib-5-P).</text>
</comment>
<evidence type="ECO:0000256" key="2">
    <source>
        <dbReference type="ARBA" id="ARBA00022679"/>
    </source>
</evidence>
<dbReference type="FunFam" id="3.40.50.2020:FF:000001">
    <property type="entry name" value="Ribose-phosphate pyrophosphokinase"/>
    <property type="match status" value="1"/>
</dbReference>
<dbReference type="InterPro" id="IPR037515">
    <property type="entry name" value="Rib-P_diPkinase_bac"/>
</dbReference>
<keyword evidence="6 12" id="KW-0418">Kinase</keyword>
<comment type="catalytic activity">
    <reaction evidence="9 12">
        <text>D-ribose 5-phosphate + ATP = 5-phospho-alpha-D-ribose 1-diphosphate + AMP + H(+)</text>
        <dbReference type="Rhea" id="RHEA:15609"/>
        <dbReference type="ChEBI" id="CHEBI:15378"/>
        <dbReference type="ChEBI" id="CHEBI:30616"/>
        <dbReference type="ChEBI" id="CHEBI:58017"/>
        <dbReference type="ChEBI" id="CHEBI:78346"/>
        <dbReference type="ChEBI" id="CHEBI:456215"/>
        <dbReference type="EC" id="2.7.6.1"/>
    </reaction>
</comment>
<feature type="active site" evidence="12">
    <location>
        <position position="233"/>
    </location>
</feature>
<dbReference type="NCBIfam" id="TIGR01251">
    <property type="entry name" value="ribP_PPkin"/>
    <property type="match status" value="1"/>
</dbReference>
<dbReference type="GO" id="GO:0005524">
    <property type="term" value="F:ATP binding"/>
    <property type="evidence" value="ECO:0007669"/>
    <property type="project" value="UniProtKB-KW"/>
</dbReference>
<dbReference type="SUPFAM" id="SSF53271">
    <property type="entry name" value="PRTase-like"/>
    <property type="match status" value="1"/>
</dbReference>
<dbReference type="InterPro" id="IPR029057">
    <property type="entry name" value="PRTase-like"/>
</dbReference>
<dbReference type="InterPro" id="IPR000836">
    <property type="entry name" value="PRTase_dom"/>
</dbReference>
<protein>
    <recommendedName>
        <fullName evidence="12">Ribose-phosphate pyrophosphokinase</fullName>
        <shortName evidence="12">RPPK</shortName>
        <ecNumber evidence="12">2.7.6.1</ecNumber>
    </recommendedName>
    <alternativeName>
        <fullName evidence="12">5-phospho-D-ribosyl alpha-1-diphosphate synthase</fullName>
    </alternativeName>
    <alternativeName>
        <fullName evidence="12">Phosphoribosyl diphosphate synthase</fullName>
    </alternativeName>
    <alternativeName>
        <fullName evidence="12">Phosphoribosyl pyrophosphate synthase</fullName>
        <shortName evidence="12">P-Rib-PP synthase</shortName>
        <shortName evidence="12">PRPP synthase</shortName>
        <shortName evidence="12">PRPPase</shortName>
    </alternativeName>
</protein>
<reference evidence="14" key="1">
    <citation type="submission" date="2018-06" db="EMBL/GenBank/DDBJ databases">
        <authorList>
            <consortium name="Pathogen Informatics"/>
            <person name="Doyle S."/>
        </authorList>
    </citation>
    <scope>NUCLEOTIDE SEQUENCE [LARGE SCALE GENOMIC DNA]</scope>
    <source>
        <strain evidence="14">NCTC11063</strain>
    </source>
</reference>
<keyword evidence="7 12" id="KW-0067">ATP-binding</keyword>
<accession>A0A380L2T5</accession>
<keyword evidence="4 12" id="KW-0545">Nucleotide biosynthesis</keyword>
<dbReference type="Pfam" id="PF14572">
    <property type="entry name" value="Pribosyl_synth"/>
    <property type="match status" value="1"/>
</dbReference>
<comment type="cofactor">
    <cofactor evidence="12">
        <name>Mg(2+)</name>
        <dbReference type="ChEBI" id="CHEBI:18420"/>
    </cofactor>
    <text evidence="12">Binds 2 Mg(2+) ions per subunit.</text>
</comment>
<evidence type="ECO:0000256" key="6">
    <source>
        <dbReference type="ARBA" id="ARBA00022777"/>
    </source>
</evidence>
<evidence type="ECO:0000256" key="5">
    <source>
        <dbReference type="ARBA" id="ARBA00022741"/>
    </source>
</evidence>
<dbReference type="HAMAP" id="MF_00583_B">
    <property type="entry name" value="RibP_PPkinase_B"/>
    <property type="match status" value="1"/>
</dbReference>
<keyword evidence="12" id="KW-0963">Cytoplasm</keyword>
<comment type="subunit">
    <text evidence="12">Homohexamer.</text>
</comment>
<dbReference type="GO" id="GO:0005737">
    <property type="term" value="C:cytoplasm"/>
    <property type="evidence" value="ECO:0007669"/>
    <property type="project" value="UniProtKB-SubCell"/>
</dbReference>
<keyword evidence="3 12" id="KW-0479">Metal-binding</keyword>
<evidence type="ECO:0000256" key="8">
    <source>
        <dbReference type="ARBA" id="ARBA00022842"/>
    </source>
</evidence>
<feature type="binding site" evidence="12">
    <location>
        <begin position="135"/>
        <end position="136"/>
    </location>
    <ligand>
        <name>ATP</name>
        <dbReference type="ChEBI" id="CHEBI:30616"/>
    </ligand>
</feature>
<dbReference type="GO" id="GO:0006015">
    <property type="term" value="P:5-phosphoribose 1-diphosphate biosynthetic process"/>
    <property type="evidence" value="ECO:0007669"/>
    <property type="project" value="UniProtKB-UniRule"/>
</dbReference>
<feature type="binding site" evidence="12">
    <location>
        <begin position="265"/>
        <end position="269"/>
    </location>
    <ligand>
        <name>D-ribose 5-phosphate</name>
        <dbReference type="ChEBI" id="CHEBI:78346"/>
    </ligand>
</feature>
<evidence type="ECO:0000256" key="7">
    <source>
        <dbReference type="ARBA" id="ARBA00022840"/>
    </source>
</evidence>
<keyword evidence="5 12" id="KW-0547">Nucleotide-binding</keyword>
<dbReference type="GO" id="GO:0000287">
    <property type="term" value="F:magnesium ion binding"/>
    <property type="evidence" value="ECO:0007669"/>
    <property type="project" value="UniProtKB-UniRule"/>
</dbReference>
<evidence type="ECO:0000256" key="3">
    <source>
        <dbReference type="ARBA" id="ARBA00022723"/>
    </source>
</evidence>
<dbReference type="NCBIfam" id="NF002320">
    <property type="entry name" value="PRK01259.1"/>
    <property type="match status" value="1"/>
</dbReference>
<dbReference type="GO" id="GO:0016301">
    <property type="term" value="F:kinase activity"/>
    <property type="evidence" value="ECO:0007669"/>
    <property type="project" value="UniProtKB-KW"/>
</dbReference>
<evidence type="ECO:0000256" key="10">
    <source>
        <dbReference type="ARBA" id="ARBA00054914"/>
    </source>
</evidence>
<dbReference type="GO" id="GO:0009156">
    <property type="term" value="P:ribonucleoside monophosphate biosynthetic process"/>
    <property type="evidence" value="ECO:0007669"/>
    <property type="project" value="InterPro"/>
</dbReference>